<name>A0ABM3DQ06_SALSA</name>
<sequence>MTAGPEYRSVFEYCFQDSALQEVREVTSVHEPPVHTKNPSHSHGVVVCPRDDDEQPERESSLGRDVSDRMVCSACHCPFHTREEQMEHYKLDWHRFNLRQRRSGQTPATVEEFERKTGVGDMSSISGSDSEDEEPDSDWVVDNTEVAPLQKDDGVLEAESFGRLGNRVVFQNSQGQYLAVYRCVLRSKSAIEEDLVTSLQSLSNKTMWVILMAGGGHFAGAVFQGREVLQHKTFHRYTVRAKRGTAQGLRDAKNSSHAPKSAGAALRRYNEAALVKEIQDLLESWSDHLTEASAIFLRAPSHNKTMFLWGKAAPLDKKDPRIRTLPFPTRRATFSEIKRVHDVLSTLNVYGKDTDISNILSPSNKVWKKVRTPGAQPEPYQETTAPLVEEEEEQSSGEELELETVEVTLGTLDLREHEIYPARRKKKKERRRTEDREEPDESWDYGLRDALYTACKTGDLDTLIRLLPGRRGEEEDRGEEGGQREEQGAKPEGEKNRGEVEESCSSQAPAAQAPAALSPLAQAPAAQAPAAQAPAAQAPAALSPLAQAPAAQAPAAQAPAAQAPAAQAPAAQAPAAQAPAALSPLAQAPAAQAPAALSPLAQAPAAQAPAALSPLAQAPAAQAPAAQAPAAQDPAALSPLALLNQPIDSSGFTLLHVASAAGQKAVVKLLMDKGSDPACKDQTGQTPYIVAPDKDTRNVFRKYMADHPDRYNYSRALVPGPLTAELESKKTEKKKAQKAAQKTREKAQKEQRKQLEMEAEEKKRFASLSDREKRAQAAEKRLAEHKASAGGDLSNTRRCWQCGESLVGKVPFQYLDFSFCTPRCVQEHRKANVANRSKAAN</sequence>
<evidence type="ECO:0000256" key="7">
    <source>
        <dbReference type="ARBA" id="ARBA00022759"/>
    </source>
</evidence>
<keyword evidence="10" id="KW-0862">Zinc</keyword>
<keyword evidence="9 14" id="KW-0378">Hydrolase</keyword>
<dbReference type="Pfam" id="PF18826">
    <property type="entry name" value="bVLRF1"/>
    <property type="match status" value="1"/>
</dbReference>
<feature type="region of interest" description="Disordered" evidence="15">
    <location>
        <begin position="728"/>
        <end position="792"/>
    </location>
</feature>
<evidence type="ECO:0000256" key="8">
    <source>
        <dbReference type="ARBA" id="ARBA00022771"/>
    </source>
</evidence>
<dbReference type="PANTHER" id="PTHR16036:SF2">
    <property type="entry name" value="TRNA ENDONUCLEASE ANKZF1"/>
    <property type="match status" value="1"/>
</dbReference>
<dbReference type="Gene3D" id="1.25.40.20">
    <property type="entry name" value="Ankyrin repeat-containing domain"/>
    <property type="match status" value="1"/>
</dbReference>
<dbReference type="InterPro" id="IPR036770">
    <property type="entry name" value="Ankyrin_rpt-contain_sf"/>
</dbReference>
<protein>
    <submittedName>
        <fullName evidence="18">Ankyrin repeat and zinc finger domain-containing protein 1 isoform X2</fullName>
    </submittedName>
</protein>
<feature type="region of interest" description="Disordered" evidence="15">
    <location>
        <begin position="370"/>
        <end position="401"/>
    </location>
</feature>
<dbReference type="PROSITE" id="PS52044">
    <property type="entry name" value="VLRF1"/>
    <property type="match status" value="1"/>
</dbReference>
<feature type="compositionally biased region" description="Low complexity" evidence="15">
    <location>
        <begin position="505"/>
        <end position="538"/>
    </location>
</feature>
<evidence type="ECO:0000256" key="12">
    <source>
        <dbReference type="ARBA" id="ARBA00023054"/>
    </source>
</evidence>
<feature type="repeat" description="ANK" evidence="13">
    <location>
        <begin position="650"/>
        <end position="682"/>
    </location>
</feature>
<keyword evidence="17" id="KW-1185">Reference proteome</keyword>
<feature type="compositionally biased region" description="Basic and acidic residues" evidence="15">
    <location>
        <begin position="742"/>
        <end position="787"/>
    </location>
</feature>
<evidence type="ECO:0000256" key="3">
    <source>
        <dbReference type="ARBA" id="ARBA00022490"/>
    </source>
</evidence>
<evidence type="ECO:0000313" key="17">
    <source>
        <dbReference type="Proteomes" id="UP001652741"/>
    </source>
</evidence>
<evidence type="ECO:0000256" key="4">
    <source>
        <dbReference type="ARBA" id="ARBA00022722"/>
    </source>
</evidence>
<keyword evidence="12" id="KW-0175">Coiled coil</keyword>
<dbReference type="Pfam" id="PF00023">
    <property type="entry name" value="Ank"/>
    <property type="match status" value="1"/>
</dbReference>
<evidence type="ECO:0000256" key="10">
    <source>
        <dbReference type="ARBA" id="ARBA00022833"/>
    </source>
</evidence>
<keyword evidence="3 14" id="KW-0963">Cytoplasm</keyword>
<keyword evidence="4 14" id="KW-0540">Nuclease</keyword>
<feature type="compositionally biased region" description="Acidic residues" evidence="15">
    <location>
        <begin position="388"/>
        <end position="401"/>
    </location>
</feature>
<keyword evidence="11 13" id="KW-0040">ANK repeat</keyword>
<dbReference type="PROSITE" id="PS50297">
    <property type="entry name" value="ANK_REP_REGION"/>
    <property type="match status" value="1"/>
</dbReference>
<keyword evidence="7 14" id="KW-0255">Endonuclease</keyword>
<keyword evidence="6" id="KW-0677">Repeat</keyword>
<reference evidence="18" key="1">
    <citation type="submission" date="2025-08" db="UniProtKB">
        <authorList>
            <consortium name="RefSeq"/>
        </authorList>
    </citation>
    <scope>IDENTIFICATION</scope>
</reference>
<dbReference type="SMART" id="SM00248">
    <property type="entry name" value="ANK"/>
    <property type="match status" value="2"/>
</dbReference>
<comment type="similarity">
    <text evidence="2 14">Belongs to the ANKZF1/VMS1 family.</text>
</comment>
<gene>
    <name evidence="18" type="primary">ankzf1</name>
</gene>
<dbReference type="GeneID" id="106582561"/>
<feature type="region of interest" description="Disordered" evidence="15">
    <location>
        <begin position="104"/>
        <end position="137"/>
    </location>
</feature>
<feature type="domain" description="VLRF1" evidence="16">
    <location>
        <begin position="204"/>
        <end position="347"/>
    </location>
</feature>
<evidence type="ECO:0000256" key="15">
    <source>
        <dbReference type="SAM" id="MobiDB-lite"/>
    </source>
</evidence>
<dbReference type="RefSeq" id="XP_045560892.1">
    <property type="nucleotide sequence ID" value="XM_045704936.1"/>
</dbReference>
<feature type="compositionally biased region" description="Low complexity" evidence="15">
    <location>
        <begin position="119"/>
        <end position="128"/>
    </location>
</feature>
<proteinExistence type="inferred from homology"/>
<feature type="compositionally biased region" description="Basic and acidic residues" evidence="15">
    <location>
        <begin position="470"/>
        <end position="500"/>
    </location>
</feature>
<evidence type="ECO:0000256" key="11">
    <source>
        <dbReference type="ARBA" id="ARBA00023043"/>
    </source>
</evidence>
<evidence type="ECO:0000313" key="18">
    <source>
        <dbReference type="RefSeq" id="XP_045560892.1"/>
    </source>
</evidence>
<evidence type="ECO:0000256" key="2">
    <source>
        <dbReference type="ARBA" id="ARBA00009262"/>
    </source>
</evidence>
<accession>A0ABM3DQ06</accession>
<evidence type="ECO:0000256" key="13">
    <source>
        <dbReference type="PROSITE-ProRule" id="PRU00023"/>
    </source>
</evidence>
<feature type="region of interest" description="Disordered" evidence="15">
    <location>
        <begin position="466"/>
        <end position="538"/>
    </location>
</feature>
<dbReference type="InterPro" id="IPR002110">
    <property type="entry name" value="Ankyrin_rpt"/>
</dbReference>
<evidence type="ECO:0000256" key="9">
    <source>
        <dbReference type="ARBA" id="ARBA00022801"/>
    </source>
</evidence>
<evidence type="ECO:0000256" key="5">
    <source>
        <dbReference type="ARBA" id="ARBA00022723"/>
    </source>
</evidence>
<organism evidence="17 18">
    <name type="scientific">Salmo salar</name>
    <name type="common">Atlantic salmon</name>
    <dbReference type="NCBI Taxonomy" id="8030"/>
    <lineage>
        <taxon>Eukaryota</taxon>
        <taxon>Metazoa</taxon>
        <taxon>Chordata</taxon>
        <taxon>Craniata</taxon>
        <taxon>Vertebrata</taxon>
        <taxon>Euteleostomi</taxon>
        <taxon>Actinopterygii</taxon>
        <taxon>Neopterygii</taxon>
        <taxon>Teleostei</taxon>
        <taxon>Protacanthopterygii</taxon>
        <taxon>Salmoniformes</taxon>
        <taxon>Salmonidae</taxon>
        <taxon>Salmoninae</taxon>
        <taxon>Salmo</taxon>
    </lineage>
</organism>
<evidence type="ECO:0000256" key="1">
    <source>
        <dbReference type="ARBA" id="ARBA00004496"/>
    </source>
</evidence>
<evidence type="ECO:0000259" key="16">
    <source>
        <dbReference type="PROSITE" id="PS52044"/>
    </source>
</evidence>
<dbReference type="InterPro" id="IPR041175">
    <property type="entry name" value="VLRF1/Vms1"/>
</dbReference>
<feature type="region of interest" description="Disordered" evidence="15">
    <location>
        <begin position="30"/>
        <end position="65"/>
    </location>
</feature>
<dbReference type="PANTHER" id="PTHR16036">
    <property type="entry name" value="ANKYRIN REPEAT AND ZINC FINGER DOMAIN-CONTAINING PROTEIN 1"/>
    <property type="match status" value="1"/>
</dbReference>
<dbReference type="Pfam" id="PF18716">
    <property type="entry name" value="VATC"/>
    <property type="match status" value="1"/>
</dbReference>
<dbReference type="PROSITE" id="PS50088">
    <property type="entry name" value="ANK_REPEAT"/>
    <property type="match status" value="1"/>
</dbReference>
<dbReference type="InterPro" id="IPR047139">
    <property type="entry name" value="ANKZ1/VMS1"/>
</dbReference>
<evidence type="ECO:0000256" key="6">
    <source>
        <dbReference type="ARBA" id="ARBA00022737"/>
    </source>
</evidence>
<comment type="domain">
    <text evidence="14">The VLRF1 domain mediates binding to the 60S ribosomal subunit.</text>
</comment>
<dbReference type="InterPro" id="IPR041540">
    <property type="entry name" value="VATC"/>
</dbReference>
<keyword evidence="5" id="KW-0479">Metal-binding</keyword>
<dbReference type="SUPFAM" id="SSF48403">
    <property type="entry name" value="Ankyrin repeat"/>
    <property type="match status" value="1"/>
</dbReference>
<feature type="active site" evidence="14">
    <location>
        <position position="247"/>
    </location>
</feature>
<dbReference type="Proteomes" id="UP001652741">
    <property type="component" value="Chromosome ssa21"/>
</dbReference>
<evidence type="ECO:0000256" key="14">
    <source>
        <dbReference type="PROSITE-ProRule" id="PRU01389"/>
    </source>
</evidence>
<comment type="subcellular location">
    <subcellularLocation>
        <location evidence="1">Cytoplasm</location>
    </subcellularLocation>
</comment>
<keyword evidence="8" id="KW-0863">Zinc-finger</keyword>